<evidence type="ECO:0000256" key="2">
    <source>
        <dbReference type="ARBA" id="ARBA00010692"/>
    </source>
</evidence>
<evidence type="ECO:0000256" key="3">
    <source>
        <dbReference type="ARBA" id="ARBA00022448"/>
    </source>
</evidence>
<evidence type="ECO:0000256" key="5">
    <source>
        <dbReference type="ARBA" id="ARBA00022692"/>
    </source>
</evidence>
<keyword evidence="11" id="KW-1185">Reference proteome</keyword>
<evidence type="ECO:0000256" key="6">
    <source>
        <dbReference type="ARBA" id="ARBA00022989"/>
    </source>
</evidence>
<dbReference type="PANTHER" id="PTHR34295">
    <property type="entry name" value="BIOTIN TRANSPORTER BIOY"/>
    <property type="match status" value="1"/>
</dbReference>
<evidence type="ECO:0000313" key="10">
    <source>
        <dbReference type="EMBL" id="KFI29066.1"/>
    </source>
</evidence>
<dbReference type="PANTHER" id="PTHR34295:SF4">
    <property type="entry name" value="BIOTIN TRANSPORTER BIOY-RELATED"/>
    <property type="match status" value="1"/>
</dbReference>
<dbReference type="RefSeq" id="WP_036635656.1">
    <property type="nucleotide sequence ID" value="NZ_JFZB01000005.1"/>
</dbReference>
<feature type="transmembrane region" description="Helical" evidence="9">
    <location>
        <begin position="29"/>
        <end position="46"/>
    </location>
</feature>
<dbReference type="Gene3D" id="1.10.1760.20">
    <property type="match status" value="1"/>
</dbReference>
<evidence type="ECO:0000256" key="4">
    <source>
        <dbReference type="ARBA" id="ARBA00022475"/>
    </source>
</evidence>
<dbReference type="GO" id="GO:0015225">
    <property type="term" value="F:biotin transmembrane transporter activity"/>
    <property type="evidence" value="ECO:0007669"/>
    <property type="project" value="UniProtKB-UniRule"/>
</dbReference>
<organism evidence="10 11">
    <name type="scientific">Paenirhodobacter enshiensis</name>
    <dbReference type="NCBI Taxonomy" id="1105367"/>
    <lineage>
        <taxon>Bacteria</taxon>
        <taxon>Pseudomonadati</taxon>
        <taxon>Pseudomonadota</taxon>
        <taxon>Alphaproteobacteria</taxon>
        <taxon>Rhodobacterales</taxon>
        <taxon>Rhodobacter group</taxon>
        <taxon>Paenirhodobacter</taxon>
    </lineage>
</organism>
<comment type="caution">
    <text evidence="10">The sequence shown here is derived from an EMBL/GenBank/DDBJ whole genome shotgun (WGS) entry which is preliminary data.</text>
</comment>
<evidence type="ECO:0000256" key="9">
    <source>
        <dbReference type="SAM" id="Phobius"/>
    </source>
</evidence>
<dbReference type="PIRSF" id="PIRSF016661">
    <property type="entry name" value="BioY"/>
    <property type="match status" value="1"/>
</dbReference>
<evidence type="ECO:0000256" key="1">
    <source>
        <dbReference type="ARBA" id="ARBA00004651"/>
    </source>
</evidence>
<reference evidence="10 11" key="1">
    <citation type="submission" date="2014-03" db="EMBL/GenBank/DDBJ databases">
        <title>Genome of Paenirhodobacter enshiensis DW2-9.</title>
        <authorList>
            <person name="Wang D."/>
            <person name="Wang G."/>
        </authorList>
    </citation>
    <scope>NUCLEOTIDE SEQUENCE [LARGE SCALE GENOMIC DNA]</scope>
    <source>
        <strain evidence="10 11">DW2-9</strain>
    </source>
</reference>
<dbReference type="STRING" id="1105367.CG50_12830"/>
<dbReference type="OrthoDB" id="9803495at2"/>
<feature type="transmembrane region" description="Helical" evidence="9">
    <location>
        <begin position="76"/>
        <end position="101"/>
    </location>
</feature>
<feature type="transmembrane region" description="Helical" evidence="9">
    <location>
        <begin position="156"/>
        <end position="172"/>
    </location>
</feature>
<proteinExistence type="inferred from homology"/>
<dbReference type="eggNOG" id="COG1268">
    <property type="taxonomic scope" value="Bacteria"/>
</dbReference>
<dbReference type="GO" id="GO:0005886">
    <property type="term" value="C:plasma membrane"/>
    <property type="evidence" value="ECO:0007669"/>
    <property type="project" value="UniProtKB-SubCell"/>
</dbReference>
<keyword evidence="3 8" id="KW-0813">Transport</keyword>
<name>A0A086Y466_9RHOB</name>
<keyword evidence="6 9" id="KW-1133">Transmembrane helix</keyword>
<keyword evidence="4 8" id="KW-1003">Cell membrane</keyword>
<accession>A0A086Y466</accession>
<comment type="similarity">
    <text evidence="2 8">Belongs to the BioY family.</text>
</comment>
<evidence type="ECO:0000256" key="7">
    <source>
        <dbReference type="ARBA" id="ARBA00023136"/>
    </source>
</evidence>
<dbReference type="Proteomes" id="UP000028824">
    <property type="component" value="Unassembled WGS sequence"/>
</dbReference>
<gene>
    <name evidence="10" type="ORF">CG50_12830</name>
</gene>
<evidence type="ECO:0000313" key="11">
    <source>
        <dbReference type="Proteomes" id="UP000028824"/>
    </source>
</evidence>
<keyword evidence="5 9" id="KW-0812">Transmembrane</keyword>
<sequence length="182" mass="18192">MERNFTLIVLFAALIAVLGLVPPLMLPTGVPVSAQSLGVMLAGAVLGSKRGALAVIVIVAVVALGLPVLSGGRGGLGVFAGPTVGFLLGWIPAAFVTGLVVEKMRNAPVGVAAGAGAVLGGIVVLYLCGTFGMMAVLHKGFGAALGLSLPFIPGDLIKAVVAGWLVTVIARYRPSALLSRAE</sequence>
<feature type="transmembrane region" description="Helical" evidence="9">
    <location>
        <begin position="113"/>
        <end position="136"/>
    </location>
</feature>
<comment type="subcellular location">
    <subcellularLocation>
        <location evidence="1 8">Cell membrane</location>
        <topology evidence="1 8">Multi-pass membrane protein</topology>
    </subcellularLocation>
</comment>
<dbReference type="EMBL" id="JFZB01000005">
    <property type="protein sequence ID" value="KFI29066.1"/>
    <property type="molecule type" value="Genomic_DNA"/>
</dbReference>
<dbReference type="AlphaFoldDB" id="A0A086Y466"/>
<dbReference type="Pfam" id="PF02632">
    <property type="entry name" value="BioY"/>
    <property type="match status" value="1"/>
</dbReference>
<evidence type="ECO:0000256" key="8">
    <source>
        <dbReference type="PIRNR" id="PIRNR016661"/>
    </source>
</evidence>
<protein>
    <recommendedName>
        <fullName evidence="8">Biotin transporter</fullName>
    </recommendedName>
</protein>
<keyword evidence="7 8" id="KW-0472">Membrane</keyword>
<feature type="transmembrane region" description="Helical" evidence="9">
    <location>
        <begin position="53"/>
        <end position="70"/>
    </location>
</feature>
<dbReference type="InterPro" id="IPR003784">
    <property type="entry name" value="BioY"/>
</dbReference>